<keyword evidence="2" id="KW-1185">Reference proteome</keyword>
<evidence type="ECO:0000313" key="2">
    <source>
        <dbReference type="Proteomes" id="UP000602050"/>
    </source>
</evidence>
<accession>A0A8J2ZQE7</accession>
<proteinExistence type="predicted"/>
<evidence type="ECO:0000313" key="1">
    <source>
        <dbReference type="EMBL" id="GGH71437.1"/>
    </source>
</evidence>
<dbReference type="Proteomes" id="UP000602050">
    <property type="component" value="Unassembled WGS sequence"/>
</dbReference>
<dbReference type="Gene3D" id="3.30.420.40">
    <property type="match status" value="1"/>
</dbReference>
<name>A0A8J2ZQE7_9BACI</name>
<dbReference type="RefSeq" id="WP_229733539.1">
    <property type="nucleotide sequence ID" value="NZ_BMEV01000009.1"/>
</dbReference>
<sequence length="198" mass="22272">MLIKNESIAEASKKGIIIGDLGGDTVDFVGIKHGKPVASIEGEIFGFNPFLDEIIRKVSKNELYTFDSRAELEEKLIQGPSEWYVEPFAGVRKDISRYIIPQLRLLAIRFLETFDRIRSSSQEIKGATMYIAVGGAASIAQKQIEETAISWKKRGRPIELFFPEDMYKLNVLGLMILAKMNMIKKQQGSHEYVATARG</sequence>
<reference evidence="1" key="2">
    <citation type="submission" date="2020-09" db="EMBL/GenBank/DDBJ databases">
        <authorList>
            <person name="Sun Q."/>
            <person name="Zhou Y."/>
        </authorList>
    </citation>
    <scope>NUCLEOTIDE SEQUENCE</scope>
    <source>
        <strain evidence="1">CGMCC 1.12360</strain>
    </source>
</reference>
<organism evidence="1 2">
    <name type="scientific">Compostibacillus humi</name>
    <dbReference type="NCBI Taxonomy" id="1245525"/>
    <lineage>
        <taxon>Bacteria</taxon>
        <taxon>Bacillati</taxon>
        <taxon>Bacillota</taxon>
        <taxon>Bacilli</taxon>
        <taxon>Bacillales</taxon>
        <taxon>Bacillaceae</taxon>
        <taxon>Compostibacillus</taxon>
    </lineage>
</organism>
<gene>
    <name evidence="1" type="ORF">GCM10010978_07370</name>
</gene>
<protein>
    <recommendedName>
        <fullName evidence="3">Actin-like protein N-terminal domain-containing protein</fullName>
    </recommendedName>
</protein>
<reference evidence="1" key="1">
    <citation type="journal article" date="2014" name="Int. J. Syst. Evol. Microbiol.">
        <title>Complete genome sequence of Corynebacterium casei LMG S-19264T (=DSM 44701T), isolated from a smear-ripened cheese.</title>
        <authorList>
            <consortium name="US DOE Joint Genome Institute (JGI-PGF)"/>
            <person name="Walter F."/>
            <person name="Albersmeier A."/>
            <person name="Kalinowski J."/>
            <person name="Ruckert C."/>
        </authorList>
    </citation>
    <scope>NUCLEOTIDE SEQUENCE</scope>
    <source>
        <strain evidence="1">CGMCC 1.12360</strain>
    </source>
</reference>
<dbReference type="EMBL" id="BMEV01000009">
    <property type="protein sequence ID" value="GGH71437.1"/>
    <property type="molecule type" value="Genomic_DNA"/>
</dbReference>
<evidence type="ECO:0008006" key="3">
    <source>
        <dbReference type="Google" id="ProtNLM"/>
    </source>
</evidence>
<comment type="caution">
    <text evidence="1">The sequence shown here is derived from an EMBL/GenBank/DDBJ whole genome shotgun (WGS) entry which is preliminary data.</text>
</comment>
<dbReference type="AlphaFoldDB" id="A0A8J2ZQE7"/>